<evidence type="ECO:0000256" key="1">
    <source>
        <dbReference type="SAM" id="Phobius"/>
    </source>
</evidence>
<feature type="transmembrane region" description="Helical" evidence="1">
    <location>
        <begin position="84"/>
        <end position="105"/>
    </location>
</feature>
<organism evidence="3 4">
    <name type="scientific">Streptomyces paludis</name>
    <dbReference type="NCBI Taxonomy" id="2282738"/>
    <lineage>
        <taxon>Bacteria</taxon>
        <taxon>Bacillati</taxon>
        <taxon>Actinomycetota</taxon>
        <taxon>Actinomycetes</taxon>
        <taxon>Kitasatosporales</taxon>
        <taxon>Streptomycetaceae</taxon>
        <taxon>Streptomyces</taxon>
    </lineage>
</organism>
<keyword evidence="1" id="KW-0472">Membrane</keyword>
<gene>
    <name evidence="3" type="ORF">DVK44_05200</name>
</gene>
<accession>A0A345I0A2</accession>
<reference evidence="4" key="1">
    <citation type="submission" date="2018-07" db="EMBL/GenBank/DDBJ databases">
        <authorList>
            <person name="Zhao J."/>
        </authorList>
    </citation>
    <scope>NUCLEOTIDE SEQUENCE [LARGE SCALE GENOMIC DNA]</scope>
    <source>
        <strain evidence="4">GSSD-12</strain>
    </source>
</reference>
<evidence type="ECO:0000313" key="3">
    <source>
        <dbReference type="EMBL" id="AXG82376.1"/>
    </source>
</evidence>
<dbReference type="AlphaFoldDB" id="A0A345I0A2"/>
<evidence type="ECO:0000313" key="4">
    <source>
        <dbReference type="Proteomes" id="UP000253868"/>
    </source>
</evidence>
<feature type="transmembrane region" description="Helical" evidence="1">
    <location>
        <begin position="35"/>
        <end position="56"/>
    </location>
</feature>
<protein>
    <recommendedName>
        <fullName evidence="2">DUF6286 domain-containing protein</fullName>
    </recommendedName>
</protein>
<dbReference type="OrthoDB" id="4350534at2"/>
<keyword evidence="1" id="KW-0812">Transmembrane</keyword>
<dbReference type="KEGG" id="spad:DVK44_05200"/>
<name>A0A345I0A2_9ACTN</name>
<dbReference type="InterPro" id="IPR046253">
    <property type="entry name" value="DUF6286"/>
</dbReference>
<keyword evidence="4" id="KW-1185">Reference proteome</keyword>
<proteinExistence type="predicted"/>
<dbReference type="EMBL" id="CP031194">
    <property type="protein sequence ID" value="AXG82376.1"/>
    <property type="molecule type" value="Genomic_DNA"/>
</dbReference>
<dbReference type="Proteomes" id="UP000253868">
    <property type="component" value="Chromosome"/>
</dbReference>
<dbReference type="Pfam" id="PF19803">
    <property type="entry name" value="DUF6286"/>
    <property type="match status" value="1"/>
</dbReference>
<keyword evidence="1" id="KW-1133">Transmembrane helix</keyword>
<feature type="domain" description="DUF6286" evidence="2">
    <location>
        <begin position="94"/>
        <end position="198"/>
    </location>
</feature>
<sequence length="204" mass="22829">MDPAEAPEREPVPTLADYDDGPAARATRFWSARRIPATVVSLIVLGASGLLLYDIAAVRAGHEAMSWRRQLARQLERQPLDRTWVLAAAALAMALGLWLLALALTPGLRRLLPMRREFTHVRAGLDREAAELALRDRAMEVSGVRSARVRMRRSRVRVRVQSHFRPLDDVRADLERALGDGVRGLGLDRRPALTVRVRRPARKG</sequence>
<evidence type="ECO:0000259" key="2">
    <source>
        <dbReference type="Pfam" id="PF19803"/>
    </source>
</evidence>